<accession>A0A8S2DMX4</accession>
<dbReference type="GO" id="GO:0120330">
    <property type="term" value="C:rixosome complex"/>
    <property type="evidence" value="ECO:0007669"/>
    <property type="project" value="TreeGrafter"/>
</dbReference>
<feature type="repeat" description="WD" evidence="3">
    <location>
        <begin position="185"/>
        <end position="228"/>
    </location>
</feature>
<dbReference type="SMART" id="SM00320">
    <property type="entry name" value="WD40"/>
    <property type="match status" value="4"/>
</dbReference>
<keyword evidence="2" id="KW-0677">Repeat</keyword>
<dbReference type="EMBL" id="CAJOBA010005116">
    <property type="protein sequence ID" value="CAF3733531.1"/>
    <property type="molecule type" value="Genomic_DNA"/>
</dbReference>
<dbReference type="GO" id="GO:0006364">
    <property type="term" value="P:rRNA processing"/>
    <property type="evidence" value="ECO:0007669"/>
    <property type="project" value="TreeGrafter"/>
</dbReference>
<evidence type="ECO:0000256" key="1">
    <source>
        <dbReference type="ARBA" id="ARBA00022574"/>
    </source>
</evidence>
<dbReference type="InterPro" id="IPR001680">
    <property type="entry name" value="WD40_rpt"/>
</dbReference>
<evidence type="ECO:0000313" key="4">
    <source>
        <dbReference type="EMBL" id="CAF0960555.1"/>
    </source>
</evidence>
<evidence type="ECO:0000313" key="5">
    <source>
        <dbReference type="EMBL" id="CAF3733531.1"/>
    </source>
</evidence>
<dbReference type="SUPFAM" id="SSF50978">
    <property type="entry name" value="WD40 repeat-like"/>
    <property type="match status" value="1"/>
</dbReference>
<gene>
    <name evidence="4" type="ORF">OVA965_LOCUS12613</name>
    <name evidence="5" type="ORF">TMI583_LOCUS12622</name>
</gene>
<dbReference type="PANTHER" id="PTHR18763:SF0">
    <property type="entry name" value="WD REPEAT-CONTAINING PROTEIN 18"/>
    <property type="match status" value="1"/>
</dbReference>
<evidence type="ECO:0000256" key="3">
    <source>
        <dbReference type="PROSITE-ProRule" id="PRU00221"/>
    </source>
</evidence>
<dbReference type="PRINTS" id="PR00320">
    <property type="entry name" value="GPROTEINBRPT"/>
</dbReference>
<comment type="caution">
    <text evidence="4">The sequence shown here is derived from an EMBL/GenBank/DDBJ whole genome shotgun (WGS) entry which is preliminary data.</text>
</comment>
<feature type="repeat" description="WD" evidence="3">
    <location>
        <begin position="286"/>
        <end position="327"/>
    </location>
</feature>
<dbReference type="PANTHER" id="PTHR18763">
    <property type="entry name" value="WD-REPEAT PROTEIN 18"/>
    <property type="match status" value="1"/>
</dbReference>
<dbReference type="PROSITE" id="PS50082">
    <property type="entry name" value="WD_REPEATS_2"/>
    <property type="match status" value="3"/>
</dbReference>
<sequence>NEDGYKTFTTQWDFDWPNFEQLYENVAPCLINSLPGLDDFMLEQKRQLENQQSAASSDTEDIESNAFLDCKRGAKFRRNAIYHNTLVLKSDYKKLTVAGPVSSMVFMFEKTWLACAIGNRIFIYKIDEGRHISTLSAHIRQINVLLYDDDKGCLISGGEDGLVYRWDIEGIKLDRNIESQPAKSYQGHTQAINDLSVIKLAKSHLLLTASNDSSVRLWDIVSGKCICTLLCPSEVHSICSAELSRTIFCGLSNGNIHAISLSQLTTLQHQSQNSSITIDQTNSRIFNHHSGIVNCLQLSDHEQILYSGGKDKNFAIWDVPSGQIRFKTQNHGAISNVFLTKIDLSDESSTKNICLPFNTLSNDSTGETSEYMLSNGTDDSIQLVAMPGTTTDYEELAMRHNIISPVYHQMATMLLNQQMNT</sequence>
<feature type="repeat" description="WD" evidence="3">
    <location>
        <begin position="135"/>
        <end position="169"/>
    </location>
</feature>
<dbReference type="InterPro" id="IPR020472">
    <property type="entry name" value="WD40_PAC1"/>
</dbReference>
<dbReference type="InterPro" id="IPR015943">
    <property type="entry name" value="WD40/YVTN_repeat-like_dom_sf"/>
</dbReference>
<name>A0A8S2DMX4_9BILA</name>
<dbReference type="InterPro" id="IPR045227">
    <property type="entry name" value="WDR18/Ipi3/RID3"/>
</dbReference>
<evidence type="ECO:0000313" key="6">
    <source>
        <dbReference type="Proteomes" id="UP000677228"/>
    </source>
</evidence>
<dbReference type="EMBL" id="CAJNOK010005110">
    <property type="protein sequence ID" value="CAF0960555.1"/>
    <property type="molecule type" value="Genomic_DNA"/>
</dbReference>
<proteinExistence type="predicted"/>
<evidence type="ECO:0000256" key="2">
    <source>
        <dbReference type="ARBA" id="ARBA00022737"/>
    </source>
</evidence>
<reference evidence="4" key="1">
    <citation type="submission" date="2021-02" db="EMBL/GenBank/DDBJ databases">
        <authorList>
            <person name="Nowell W R."/>
        </authorList>
    </citation>
    <scope>NUCLEOTIDE SEQUENCE</scope>
</reference>
<keyword evidence="1 3" id="KW-0853">WD repeat</keyword>
<dbReference type="Gene3D" id="2.130.10.10">
    <property type="entry name" value="YVTN repeat-like/Quinoprotein amine dehydrogenase"/>
    <property type="match status" value="2"/>
</dbReference>
<feature type="non-terminal residue" evidence="4">
    <location>
        <position position="421"/>
    </location>
</feature>
<dbReference type="Proteomes" id="UP000677228">
    <property type="component" value="Unassembled WGS sequence"/>
</dbReference>
<dbReference type="Pfam" id="PF00400">
    <property type="entry name" value="WD40"/>
    <property type="match status" value="3"/>
</dbReference>
<dbReference type="Proteomes" id="UP000682733">
    <property type="component" value="Unassembled WGS sequence"/>
</dbReference>
<protein>
    <submittedName>
        <fullName evidence="4">Uncharacterized protein</fullName>
    </submittedName>
</protein>
<dbReference type="AlphaFoldDB" id="A0A8S2DMX4"/>
<dbReference type="GO" id="GO:0006261">
    <property type="term" value="P:DNA-templated DNA replication"/>
    <property type="evidence" value="ECO:0007669"/>
    <property type="project" value="TreeGrafter"/>
</dbReference>
<dbReference type="GO" id="GO:0005656">
    <property type="term" value="C:nuclear pre-replicative complex"/>
    <property type="evidence" value="ECO:0007669"/>
    <property type="project" value="TreeGrafter"/>
</dbReference>
<dbReference type="InterPro" id="IPR019775">
    <property type="entry name" value="WD40_repeat_CS"/>
</dbReference>
<dbReference type="PROSITE" id="PS00678">
    <property type="entry name" value="WD_REPEATS_1"/>
    <property type="match status" value="1"/>
</dbReference>
<organism evidence="4 6">
    <name type="scientific">Didymodactylos carnosus</name>
    <dbReference type="NCBI Taxonomy" id="1234261"/>
    <lineage>
        <taxon>Eukaryota</taxon>
        <taxon>Metazoa</taxon>
        <taxon>Spiralia</taxon>
        <taxon>Gnathifera</taxon>
        <taxon>Rotifera</taxon>
        <taxon>Eurotatoria</taxon>
        <taxon>Bdelloidea</taxon>
        <taxon>Philodinida</taxon>
        <taxon>Philodinidae</taxon>
        <taxon>Didymodactylos</taxon>
    </lineage>
</organism>
<dbReference type="PROSITE" id="PS50294">
    <property type="entry name" value="WD_REPEATS_REGION"/>
    <property type="match status" value="3"/>
</dbReference>
<dbReference type="InterPro" id="IPR036322">
    <property type="entry name" value="WD40_repeat_dom_sf"/>
</dbReference>